<evidence type="ECO:0000313" key="3">
    <source>
        <dbReference type="Proteomes" id="UP000002258"/>
    </source>
</evidence>
<accession>A3GF93</accession>
<dbReference type="AlphaFoldDB" id="A3GF93"/>
<evidence type="ECO:0000256" key="1">
    <source>
        <dbReference type="SAM" id="SignalP"/>
    </source>
</evidence>
<organism evidence="2 3">
    <name type="scientific">Scheffersomyces stipitis (strain ATCC 58785 / CBS 6054 / NBRC 10063 / NRRL Y-11545)</name>
    <name type="common">Yeast</name>
    <name type="synonym">Pichia stipitis</name>
    <dbReference type="NCBI Taxonomy" id="322104"/>
    <lineage>
        <taxon>Eukaryota</taxon>
        <taxon>Fungi</taxon>
        <taxon>Dikarya</taxon>
        <taxon>Ascomycota</taxon>
        <taxon>Saccharomycotina</taxon>
        <taxon>Pichiomycetes</taxon>
        <taxon>Debaryomycetaceae</taxon>
        <taxon>Scheffersomyces</taxon>
    </lineage>
</organism>
<gene>
    <name evidence="2" type="primary">OPS4.1</name>
    <name evidence="2" type="ORF">PICST_80662</name>
</gene>
<dbReference type="EMBL" id="AAVQ01000001">
    <property type="protein sequence ID" value="EAZ63714.1"/>
    <property type="molecule type" value="Genomic_DNA"/>
</dbReference>
<feature type="signal peptide" evidence="1">
    <location>
        <begin position="1"/>
        <end position="20"/>
    </location>
</feature>
<comment type="caution">
    <text evidence="2">The sequence shown here is derived from an EMBL/GenBank/DDBJ whole genome shotgun (WGS) entry which is preliminary data.</text>
</comment>
<dbReference type="GeneID" id="4850942"/>
<protein>
    <submittedName>
        <fullName evidence="2">Hypothetical GPI-anchored cell wall protein</fullName>
    </submittedName>
</protein>
<dbReference type="OrthoDB" id="4017194at2759"/>
<reference evidence="2 3" key="1">
    <citation type="journal article" date="2007" name="Nat. Biotechnol.">
        <title>Genome sequence of the lignocellulose-bioconverting and xylose-fermenting yeast Pichia stipitis.</title>
        <authorList>
            <person name="Jeffries T.W."/>
            <person name="Grigoriev I.V."/>
            <person name="Grimwood J."/>
            <person name="Laplaza J.M."/>
            <person name="Aerts A."/>
            <person name="Salamov A."/>
            <person name="Schmutz J."/>
            <person name="Lindquist E."/>
            <person name="Dehal P."/>
            <person name="Shapiro H."/>
            <person name="Jin Y.S."/>
            <person name="Passoth V."/>
            <person name="Richardson P.M."/>
        </authorList>
    </citation>
    <scope>NUCLEOTIDE SEQUENCE [LARGE SCALE GENOMIC DNA]</scope>
    <source>
        <strain evidence="3">ATCC 58785 / CBS 6054 / NBRC 10063 / NRRL Y-11545</strain>
    </source>
</reference>
<evidence type="ECO:0000313" key="2">
    <source>
        <dbReference type="EMBL" id="EAZ63714.1"/>
    </source>
</evidence>
<dbReference type="eggNOG" id="ENOG502RAFC">
    <property type="taxonomic scope" value="Eukaryota"/>
</dbReference>
<name>A3GF93_PICST</name>
<keyword evidence="1" id="KW-0732">Signal</keyword>
<dbReference type="InParanoid" id="A3GF93"/>
<dbReference type="Proteomes" id="UP000002258">
    <property type="component" value="Chromosome 1"/>
</dbReference>
<feature type="chain" id="PRO_5002652634" evidence="1">
    <location>
        <begin position="21"/>
        <end position="303"/>
    </location>
</feature>
<dbReference type="STRING" id="322104.A3GF93"/>
<dbReference type="OMA" id="FRREYMM"/>
<dbReference type="RefSeq" id="XP_001387737.1">
    <property type="nucleotide sequence ID" value="XM_001387700.1"/>
</dbReference>
<dbReference type="HOGENOM" id="CLU_061591_0_0_1"/>
<keyword evidence="3" id="KW-1185">Reference proteome</keyword>
<dbReference type="KEGG" id="pic:PICST_80662"/>
<sequence length="303" mass="32774">MKLSVTTTTLALAILSSVAAAPTATTTTTDLTKRETDHLEMSIARINSFASKRHTMSIEEIAKRENQIVTDVLTAIKNTNLAPGIITYFIDDPTLSSIATNVIVAALKSGIVNLDTLLKALNDSGLAVQVIQDVISNCQFYATVYKVALKFIGNLLLGGGGSTTSAVAKREDLLPAKREIQRQQYKREDLLTSLMESLKSSGLASQVVNALVTDEQFYTWGADLIQQLFEQDAITIPELISDLADSGLIPSLFEAFFNLQTLNTVIANALNAFLGKCGTDLPSSTPSGPVTCKRKRRRRAVAY</sequence>
<proteinExistence type="predicted"/>